<organism evidence="1 2">
    <name type="scientific">Brachionus plicatilis</name>
    <name type="common">Marine rotifer</name>
    <name type="synonym">Brachionus muelleri</name>
    <dbReference type="NCBI Taxonomy" id="10195"/>
    <lineage>
        <taxon>Eukaryota</taxon>
        <taxon>Metazoa</taxon>
        <taxon>Spiralia</taxon>
        <taxon>Gnathifera</taxon>
        <taxon>Rotifera</taxon>
        <taxon>Eurotatoria</taxon>
        <taxon>Monogononta</taxon>
        <taxon>Pseudotrocha</taxon>
        <taxon>Ploima</taxon>
        <taxon>Brachionidae</taxon>
        <taxon>Brachionus</taxon>
    </lineage>
</organism>
<name>A0A3M7QTP8_BRAPC</name>
<dbReference type="Proteomes" id="UP000276133">
    <property type="component" value="Unassembled WGS sequence"/>
</dbReference>
<reference evidence="1 2" key="1">
    <citation type="journal article" date="2018" name="Sci. Rep.">
        <title>Genomic signatures of local adaptation to the degree of environmental predictability in rotifers.</title>
        <authorList>
            <person name="Franch-Gras L."/>
            <person name="Hahn C."/>
            <person name="Garcia-Roger E.M."/>
            <person name="Carmona M.J."/>
            <person name="Serra M."/>
            <person name="Gomez A."/>
        </authorList>
    </citation>
    <scope>NUCLEOTIDE SEQUENCE [LARGE SCALE GENOMIC DNA]</scope>
    <source>
        <strain evidence="1">HYR1</strain>
    </source>
</reference>
<dbReference type="EMBL" id="REGN01005208">
    <property type="protein sequence ID" value="RNA14335.1"/>
    <property type="molecule type" value="Genomic_DNA"/>
</dbReference>
<comment type="caution">
    <text evidence="1">The sequence shown here is derived from an EMBL/GenBank/DDBJ whole genome shotgun (WGS) entry which is preliminary data.</text>
</comment>
<sequence length="149" mass="17596">MSMVRLNDQCLNTQIFFLSLSKIKNSEYKNLKEEIMLFEKRATNHFEFVKSYDNYKSYICNPLTIFAKTRYLSCITTRQTDPFDQPESLIGISFLNYDYLILKFKIFLAYCWNKFLNVQNVLNDASMLIVPCCIHKISLIGILRAIKFL</sequence>
<accession>A0A3M7QTP8</accession>
<proteinExistence type="predicted"/>
<evidence type="ECO:0000313" key="2">
    <source>
        <dbReference type="Proteomes" id="UP000276133"/>
    </source>
</evidence>
<evidence type="ECO:0000313" key="1">
    <source>
        <dbReference type="EMBL" id="RNA14335.1"/>
    </source>
</evidence>
<gene>
    <name evidence="1" type="ORF">BpHYR1_011278</name>
</gene>
<keyword evidence="2" id="KW-1185">Reference proteome</keyword>
<protein>
    <submittedName>
        <fullName evidence="1">Uncharacterized protein</fullName>
    </submittedName>
</protein>
<dbReference type="AlphaFoldDB" id="A0A3M7QTP8"/>